<dbReference type="GO" id="GO:0008360">
    <property type="term" value="P:regulation of cell shape"/>
    <property type="evidence" value="ECO:0007669"/>
    <property type="project" value="UniProtKB-UniRule"/>
</dbReference>
<evidence type="ECO:0000259" key="10">
    <source>
        <dbReference type="PROSITE" id="PS51782"/>
    </source>
</evidence>
<dbReference type="RefSeq" id="WP_092472590.1">
    <property type="nucleotide sequence ID" value="NZ_FOOX01000013.1"/>
</dbReference>
<dbReference type="InterPro" id="IPR038063">
    <property type="entry name" value="Transpep_catalytic_dom"/>
</dbReference>
<keyword evidence="7 9" id="KW-0573">Peptidoglycan synthesis</keyword>
<evidence type="ECO:0000313" key="13">
    <source>
        <dbReference type="Proteomes" id="UP000199337"/>
    </source>
</evidence>
<accession>A0A1I2WGH9</accession>
<dbReference type="STRING" id="341036.SAMN05660649_03444"/>
<proteinExistence type="inferred from homology"/>
<dbReference type="GO" id="GO:0071555">
    <property type="term" value="P:cell wall organization"/>
    <property type="evidence" value="ECO:0007669"/>
    <property type="project" value="UniProtKB-UniRule"/>
</dbReference>
<feature type="domain" description="L,D-TPase catalytic" evidence="11">
    <location>
        <begin position="11"/>
        <end position="120"/>
    </location>
</feature>
<dbReference type="GO" id="GO:0071972">
    <property type="term" value="F:peptidoglycan L,D-transpeptidase activity"/>
    <property type="evidence" value="ECO:0007669"/>
    <property type="project" value="TreeGrafter"/>
</dbReference>
<dbReference type="OrthoDB" id="9787225at2"/>
<dbReference type="GO" id="GO:0016757">
    <property type="term" value="F:glycosyltransferase activity"/>
    <property type="evidence" value="ECO:0007669"/>
    <property type="project" value="UniProtKB-KW"/>
</dbReference>
<dbReference type="SMART" id="SM00257">
    <property type="entry name" value="LysM"/>
    <property type="match status" value="1"/>
</dbReference>
<dbReference type="GO" id="GO:0005576">
    <property type="term" value="C:extracellular region"/>
    <property type="evidence" value="ECO:0007669"/>
    <property type="project" value="TreeGrafter"/>
</dbReference>
<evidence type="ECO:0000256" key="9">
    <source>
        <dbReference type="PROSITE-ProRule" id="PRU01373"/>
    </source>
</evidence>
<evidence type="ECO:0000256" key="5">
    <source>
        <dbReference type="ARBA" id="ARBA00022801"/>
    </source>
</evidence>
<evidence type="ECO:0000256" key="2">
    <source>
        <dbReference type="ARBA" id="ARBA00005992"/>
    </source>
</evidence>
<dbReference type="Gene3D" id="2.40.440.10">
    <property type="entry name" value="L,D-transpeptidase catalytic domain-like"/>
    <property type="match status" value="1"/>
</dbReference>
<evidence type="ECO:0000259" key="11">
    <source>
        <dbReference type="PROSITE" id="PS52029"/>
    </source>
</evidence>
<dbReference type="InterPro" id="IPR036779">
    <property type="entry name" value="LysM_dom_sf"/>
</dbReference>
<dbReference type="GO" id="GO:0018104">
    <property type="term" value="P:peptidoglycan-protein cross-linking"/>
    <property type="evidence" value="ECO:0007669"/>
    <property type="project" value="TreeGrafter"/>
</dbReference>
<keyword evidence="4" id="KW-0808">Transferase</keyword>
<dbReference type="UniPathway" id="UPA00219"/>
<sequence length="183" mass="19861">MSSDKASSASKRLAINTVTKRLSHFDGDRLIKEYPVAVGKQTTPTPNGFYKIKSKIVNPGGVLGTRWMGMDIPGGNYGIHGTNNPASIGTAASLGCVRMFNHHVEELFPNVFIGTPVHINSTMAVDWSKTNKPAQGKKTYTIKSGDTLWKIARDFNVSINELIAVNNISNPDQIQPGQVIIIP</sequence>
<evidence type="ECO:0000256" key="3">
    <source>
        <dbReference type="ARBA" id="ARBA00022676"/>
    </source>
</evidence>
<keyword evidence="5" id="KW-0378">Hydrolase</keyword>
<gene>
    <name evidence="12" type="ORF">SAMN05660649_03444</name>
</gene>
<dbReference type="EMBL" id="FOOX01000013">
    <property type="protein sequence ID" value="SFG99426.1"/>
    <property type="molecule type" value="Genomic_DNA"/>
</dbReference>
<evidence type="ECO:0000313" key="12">
    <source>
        <dbReference type="EMBL" id="SFG99426.1"/>
    </source>
</evidence>
<dbReference type="Pfam" id="PF01476">
    <property type="entry name" value="LysM"/>
    <property type="match status" value="1"/>
</dbReference>
<dbReference type="PROSITE" id="PS52029">
    <property type="entry name" value="LD_TPASE"/>
    <property type="match status" value="1"/>
</dbReference>
<comment type="pathway">
    <text evidence="1 9">Cell wall biogenesis; peptidoglycan biosynthesis.</text>
</comment>
<dbReference type="Gene3D" id="3.10.350.10">
    <property type="entry name" value="LysM domain"/>
    <property type="match status" value="1"/>
</dbReference>
<reference evidence="13" key="1">
    <citation type="submission" date="2016-10" db="EMBL/GenBank/DDBJ databases">
        <authorList>
            <person name="Varghese N."/>
            <person name="Submissions S."/>
        </authorList>
    </citation>
    <scope>NUCLEOTIDE SEQUENCE [LARGE SCALE GENOMIC DNA]</scope>
    <source>
        <strain evidence="13">DSM 17038</strain>
    </source>
</reference>
<dbReference type="PANTHER" id="PTHR30582">
    <property type="entry name" value="L,D-TRANSPEPTIDASE"/>
    <property type="match status" value="1"/>
</dbReference>
<feature type="domain" description="LysM" evidence="10">
    <location>
        <begin position="138"/>
        <end position="182"/>
    </location>
</feature>
<dbReference type="CDD" id="cd00118">
    <property type="entry name" value="LysM"/>
    <property type="match status" value="1"/>
</dbReference>
<dbReference type="InterPro" id="IPR005490">
    <property type="entry name" value="LD_TPept_cat_dom"/>
</dbReference>
<dbReference type="InterPro" id="IPR050979">
    <property type="entry name" value="LD-transpeptidase"/>
</dbReference>
<evidence type="ECO:0000256" key="8">
    <source>
        <dbReference type="ARBA" id="ARBA00023316"/>
    </source>
</evidence>
<evidence type="ECO:0000256" key="1">
    <source>
        <dbReference type="ARBA" id="ARBA00004752"/>
    </source>
</evidence>
<dbReference type="Pfam" id="PF03734">
    <property type="entry name" value="YkuD"/>
    <property type="match status" value="1"/>
</dbReference>
<evidence type="ECO:0000256" key="7">
    <source>
        <dbReference type="ARBA" id="ARBA00022984"/>
    </source>
</evidence>
<keyword evidence="13" id="KW-1185">Reference proteome</keyword>
<name>A0A1I2WGH9_9FIRM</name>
<dbReference type="AlphaFoldDB" id="A0A1I2WGH9"/>
<dbReference type="PANTHER" id="PTHR30582:SF24">
    <property type="entry name" value="L,D-TRANSPEPTIDASE ERFK_SRFK-RELATED"/>
    <property type="match status" value="1"/>
</dbReference>
<keyword evidence="6 9" id="KW-0133">Cell shape</keyword>
<organism evidence="12 13">
    <name type="scientific">Desulfotruncus arcticus DSM 17038</name>
    <dbReference type="NCBI Taxonomy" id="1121424"/>
    <lineage>
        <taxon>Bacteria</taxon>
        <taxon>Bacillati</taxon>
        <taxon>Bacillota</taxon>
        <taxon>Clostridia</taxon>
        <taxon>Eubacteriales</taxon>
        <taxon>Desulfallaceae</taxon>
        <taxon>Desulfotruncus</taxon>
    </lineage>
</organism>
<comment type="similarity">
    <text evidence="2">Belongs to the YkuD family.</text>
</comment>
<dbReference type="PROSITE" id="PS51782">
    <property type="entry name" value="LYSM"/>
    <property type="match status" value="1"/>
</dbReference>
<protein>
    <submittedName>
        <fullName evidence="12">LysM domain-containing protein</fullName>
    </submittedName>
</protein>
<dbReference type="SUPFAM" id="SSF141523">
    <property type="entry name" value="L,D-transpeptidase catalytic domain-like"/>
    <property type="match status" value="1"/>
</dbReference>
<evidence type="ECO:0000256" key="6">
    <source>
        <dbReference type="ARBA" id="ARBA00022960"/>
    </source>
</evidence>
<dbReference type="SUPFAM" id="SSF54106">
    <property type="entry name" value="LysM domain"/>
    <property type="match status" value="1"/>
</dbReference>
<dbReference type="InterPro" id="IPR018392">
    <property type="entry name" value="LysM"/>
</dbReference>
<feature type="active site" description="Proton donor/acceptor" evidence="9">
    <location>
        <position position="80"/>
    </location>
</feature>
<keyword evidence="8 9" id="KW-0961">Cell wall biogenesis/degradation</keyword>
<dbReference type="CDD" id="cd16913">
    <property type="entry name" value="YkuD_like"/>
    <property type="match status" value="1"/>
</dbReference>
<keyword evidence="3" id="KW-0328">Glycosyltransferase</keyword>
<evidence type="ECO:0000256" key="4">
    <source>
        <dbReference type="ARBA" id="ARBA00022679"/>
    </source>
</evidence>
<feature type="active site" description="Nucleophile" evidence="9">
    <location>
        <position position="96"/>
    </location>
</feature>
<dbReference type="Proteomes" id="UP000199337">
    <property type="component" value="Unassembled WGS sequence"/>
</dbReference>